<proteinExistence type="predicted"/>
<feature type="signal peptide" evidence="1">
    <location>
        <begin position="1"/>
        <end position="26"/>
    </location>
</feature>
<organism evidence="2 3">
    <name type="scientific">Mycolicibacterium vanbaalenii</name>
    <name type="common">Mycobacterium vanbaalenii</name>
    <dbReference type="NCBI Taxonomy" id="110539"/>
    <lineage>
        <taxon>Bacteria</taxon>
        <taxon>Bacillati</taxon>
        <taxon>Actinomycetota</taxon>
        <taxon>Actinomycetes</taxon>
        <taxon>Mycobacteriales</taxon>
        <taxon>Mycobacteriaceae</taxon>
        <taxon>Mycolicibacterium</taxon>
    </lineage>
</organism>
<dbReference type="OrthoDB" id="4636369at2"/>
<evidence type="ECO:0008006" key="4">
    <source>
        <dbReference type="Google" id="ProtNLM"/>
    </source>
</evidence>
<evidence type="ECO:0000313" key="3">
    <source>
        <dbReference type="Proteomes" id="UP000430146"/>
    </source>
</evidence>
<evidence type="ECO:0000256" key="1">
    <source>
        <dbReference type="SAM" id="SignalP"/>
    </source>
</evidence>
<keyword evidence="1" id="KW-0732">Signal</keyword>
<sequence>MKILRGISAAVVALGVALGLPAPAQAAQVMEGVFDYTPAEGLAGTWSIYPSCVPVVGDLREPLYLPVGCRLKVSASTGLTGGDARLVGGIWSFSVPQKEGMRCPDGSWGPTVETYKFDDATMSGTRSVSHAGNCGLAPAIINTPFTLSYKEPLPIPVDQYPLICEPGGLRRCF</sequence>
<dbReference type="EMBL" id="CACSIP010000044">
    <property type="protein sequence ID" value="CAA0131771.1"/>
    <property type="molecule type" value="Genomic_DNA"/>
</dbReference>
<evidence type="ECO:0000313" key="2">
    <source>
        <dbReference type="EMBL" id="CAA0131771.1"/>
    </source>
</evidence>
<accession>A0A5S9R6F0</accession>
<gene>
    <name evidence="2" type="ORF">AELLOGFF_06012</name>
</gene>
<feature type="chain" id="PRO_5024872084" description="Secreted protein" evidence="1">
    <location>
        <begin position="27"/>
        <end position="173"/>
    </location>
</feature>
<keyword evidence="3" id="KW-1185">Reference proteome</keyword>
<protein>
    <recommendedName>
        <fullName evidence="4">Secreted protein</fullName>
    </recommendedName>
</protein>
<name>A0A5S9R6F0_MYCVN</name>
<dbReference type="RefSeq" id="WP_159234039.1">
    <property type="nucleotide sequence ID" value="NZ_CACSIP010000044.1"/>
</dbReference>
<dbReference type="Proteomes" id="UP000430146">
    <property type="component" value="Unassembled WGS sequence"/>
</dbReference>
<dbReference type="AlphaFoldDB" id="A0A5S9R6F0"/>
<reference evidence="2 3" key="1">
    <citation type="submission" date="2019-11" db="EMBL/GenBank/DDBJ databases">
        <authorList>
            <person name="Holert J."/>
        </authorList>
    </citation>
    <scope>NUCLEOTIDE SEQUENCE [LARGE SCALE GENOMIC DNA]</scope>
    <source>
        <strain evidence="2">BC8_1</strain>
    </source>
</reference>